<evidence type="ECO:0000313" key="2">
    <source>
        <dbReference type="Proteomes" id="UP000078512"/>
    </source>
</evidence>
<sequence length="98" mass="11151">MYSLLPSHLGSYLFLLPSLPLDNTSWTEPANRWKKGYSSIGQCPFLPLPFPPSFQRGPRFFPAENKSLQGFDHMGEGPSRYFLCISLCLQEVEVCVHE</sequence>
<accession>A0A197KEK4</accession>
<reference evidence="1 2" key="1">
    <citation type="submission" date="2016-05" db="EMBL/GenBank/DDBJ databases">
        <title>Genome sequencing reveals origins of a unique bacterial endosymbiosis in the earliest lineages of terrestrial Fungi.</title>
        <authorList>
            <consortium name="DOE Joint Genome Institute"/>
            <person name="Uehling J."/>
            <person name="Gryganskyi A."/>
            <person name="Hameed K."/>
            <person name="Tschaplinski T."/>
            <person name="Misztal P."/>
            <person name="Wu S."/>
            <person name="Desiro A."/>
            <person name="Vande Pol N."/>
            <person name="Du Z.-Y."/>
            <person name="Zienkiewicz A."/>
            <person name="Zienkiewicz K."/>
            <person name="Morin E."/>
            <person name="Tisserant E."/>
            <person name="Splivallo R."/>
            <person name="Hainaut M."/>
            <person name="Henrissat B."/>
            <person name="Ohm R."/>
            <person name="Kuo A."/>
            <person name="Yan J."/>
            <person name="Lipzen A."/>
            <person name="Nolan M."/>
            <person name="Labutti K."/>
            <person name="Barry K."/>
            <person name="Goldstein A."/>
            <person name="Labbe J."/>
            <person name="Schadt C."/>
            <person name="Tuskan G."/>
            <person name="Grigoriev I."/>
            <person name="Martin F."/>
            <person name="Vilgalys R."/>
            <person name="Bonito G."/>
        </authorList>
    </citation>
    <scope>NUCLEOTIDE SEQUENCE [LARGE SCALE GENOMIC DNA]</scope>
    <source>
        <strain evidence="1 2">AG-77</strain>
    </source>
</reference>
<dbReference type="EMBL" id="KV442015">
    <property type="protein sequence ID" value="OAQ35106.1"/>
    <property type="molecule type" value="Genomic_DNA"/>
</dbReference>
<proteinExistence type="predicted"/>
<keyword evidence="2" id="KW-1185">Reference proteome</keyword>
<evidence type="ECO:0000313" key="1">
    <source>
        <dbReference type="EMBL" id="OAQ35106.1"/>
    </source>
</evidence>
<name>A0A197KEK4_9FUNG</name>
<dbReference type="AlphaFoldDB" id="A0A197KEK4"/>
<gene>
    <name evidence="1" type="ORF">K457DRAFT_648998</name>
</gene>
<protein>
    <submittedName>
        <fullName evidence="1">Uncharacterized protein</fullName>
    </submittedName>
</protein>
<dbReference type="Proteomes" id="UP000078512">
    <property type="component" value="Unassembled WGS sequence"/>
</dbReference>
<organism evidence="1 2">
    <name type="scientific">Linnemannia elongata AG-77</name>
    <dbReference type="NCBI Taxonomy" id="1314771"/>
    <lineage>
        <taxon>Eukaryota</taxon>
        <taxon>Fungi</taxon>
        <taxon>Fungi incertae sedis</taxon>
        <taxon>Mucoromycota</taxon>
        <taxon>Mortierellomycotina</taxon>
        <taxon>Mortierellomycetes</taxon>
        <taxon>Mortierellales</taxon>
        <taxon>Mortierellaceae</taxon>
        <taxon>Linnemannia</taxon>
    </lineage>
</organism>